<protein>
    <submittedName>
        <fullName evidence="1">Uncharacterized protein</fullName>
    </submittedName>
</protein>
<accession>A0A4Q9KVY5</accession>
<name>A0A4Q9KVY5_9MICR</name>
<dbReference type="Proteomes" id="UP000293045">
    <property type="component" value="Unassembled WGS sequence"/>
</dbReference>
<proteinExistence type="predicted"/>
<evidence type="ECO:0000313" key="2">
    <source>
        <dbReference type="Proteomes" id="UP000293045"/>
    </source>
</evidence>
<dbReference type="VEuPathDB" id="MicrosporidiaDB:CWI36_0687p0010"/>
<gene>
    <name evidence="1" type="ORF">CWI39_2151p0010</name>
</gene>
<dbReference type="AlphaFoldDB" id="A0A4Q9KVY5"/>
<organism evidence="1 2">
    <name type="scientific">Hamiltosporidium magnivora</name>
    <dbReference type="NCBI Taxonomy" id="148818"/>
    <lineage>
        <taxon>Eukaryota</taxon>
        <taxon>Fungi</taxon>
        <taxon>Fungi incertae sedis</taxon>
        <taxon>Microsporidia</taxon>
        <taxon>Dubosqiidae</taxon>
        <taxon>Hamiltosporidium</taxon>
    </lineage>
</organism>
<reference evidence="1 2" key="1">
    <citation type="submission" date="2017-12" db="EMBL/GenBank/DDBJ databases">
        <authorList>
            <person name="Pombert J.-F."/>
            <person name="Haag K.L."/>
            <person name="Ebert D."/>
        </authorList>
    </citation>
    <scope>NUCLEOTIDE SEQUENCE [LARGE SCALE GENOMIC DNA]</scope>
    <source>
        <strain evidence="1">IL-BN-2</strain>
    </source>
</reference>
<dbReference type="VEuPathDB" id="MicrosporidiaDB:CWI39_2151p0010"/>
<evidence type="ECO:0000313" key="1">
    <source>
        <dbReference type="EMBL" id="TBT99087.1"/>
    </source>
</evidence>
<sequence>MFNKTSRIKCGFRFVKYSNRDLNTGLTIHCHRKFLTVNDLNEKVSEKFEDIYRQKEKTLKRFFDSDFYYIKLENPALSSEMNQLIYDPYNPLIGHPKPVLSTKLKLSGKLPGIHPIKDLIPILKQSFNFFSTLKEKCKIKAARKFSSGFFENKDEKKMQFKSTHTKDYIQEYSSTCKFSSKDSIRLPGFESEIKIQLKYSLIVSFSDNDLVQFKISDKDLNITKIVEMTEKSSNTERVIALTDSEHTIGRFLTSIARWL</sequence>
<comment type="caution">
    <text evidence="1">The sequence shown here is derived from an EMBL/GenBank/DDBJ whole genome shotgun (WGS) entry which is preliminary data.</text>
</comment>
<dbReference type="EMBL" id="PIXR01002151">
    <property type="protein sequence ID" value="TBT99087.1"/>
    <property type="molecule type" value="Genomic_DNA"/>
</dbReference>
<dbReference type="VEuPathDB" id="MicrosporidiaDB:CWI36_1808p0010"/>